<protein>
    <submittedName>
        <fullName evidence="6">Ring finger protein 207</fullName>
    </submittedName>
</protein>
<dbReference type="Antibodypedia" id="27241">
    <property type="antibodies" value="111 antibodies from 17 providers"/>
</dbReference>
<evidence type="ECO:0000259" key="5">
    <source>
        <dbReference type="PROSITE" id="PS50089"/>
    </source>
</evidence>
<dbReference type="InterPro" id="IPR001841">
    <property type="entry name" value="Znf_RING"/>
</dbReference>
<dbReference type="PANTHER" id="PTHR22635:SF0">
    <property type="entry name" value="RING FINGER PROTEIN 207"/>
    <property type="match status" value="1"/>
</dbReference>
<dbReference type="SUPFAM" id="SSF57850">
    <property type="entry name" value="RING/U-box"/>
    <property type="match status" value="1"/>
</dbReference>
<evidence type="ECO:0000256" key="4">
    <source>
        <dbReference type="PROSITE-ProRule" id="PRU00175"/>
    </source>
</evidence>
<dbReference type="AlphaFoldDB" id="E9Q4D7"/>
<reference evidence="6" key="4">
    <citation type="submission" date="2025-09" db="UniProtKB">
        <authorList>
            <consortium name="Ensembl"/>
        </authorList>
    </citation>
    <scope>IDENTIFICATION</scope>
    <source>
        <strain evidence="6">C57BL/6J</strain>
    </source>
</reference>
<proteinExistence type="predicted"/>
<keyword evidence="8" id="KW-1185">Reference proteome</keyword>
<dbReference type="GO" id="GO:0030544">
    <property type="term" value="F:Hsp70 protein binding"/>
    <property type="evidence" value="ECO:0007669"/>
    <property type="project" value="InterPro"/>
</dbReference>
<keyword evidence="2 4" id="KW-0863">Zinc-finger</keyword>
<dbReference type="Proteomes" id="UP000000589">
    <property type="component" value="Chromosome 4"/>
</dbReference>
<reference evidence="6 8" key="2">
    <citation type="journal article" date="2011" name="PLoS Biol.">
        <title>Modernizing reference genome assemblies.</title>
        <authorList>
            <person name="Church D.M."/>
            <person name="Schneider V.A."/>
            <person name="Graves T."/>
            <person name="Auger K."/>
            <person name="Cunningham F."/>
            <person name="Bouk N."/>
            <person name="Chen H.C."/>
            <person name="Agarwala R."/>
            <person name="McLaren W.M."/>
            <person name="Ritchie G.R."/>
            <person name="Albracht D."/>
            <person name="Kremitzki M."/>
            <person name="Rock S."/>
            <person name="Kotkiewicz H."/>
            <person name="Kremitzki C."/>
            <person name="Wollam A."/>
            <person name="Trani L."/>
            <person name="Fulton L."/>
            <person name="Fulton R."/>
            <person name="Matthews L."/>
            <person name="Whitehead S."/>
            <person name="Chow W."/>
            <person name="Torrance J."/>
            <person name="Dunn M."/>
            <person name="Harden G."/>
            <person name="Threadgold G."/>
            <person name="Wood J."/>
            <person name="Collins J."/>
            <person name="Heath P."/>
            <person name="Griffiths G."/>
            <person name="Pelan S."/>
            <person name="Grafham D."/>
            <person name="Eichler E.E."/>
            <person name="Weinstock G."/>
            <person name="Mardis E.R."/>
            <person name="Wilson R.K."/>
            <person name="Howe K."/>
            <person name="Flicek P."/>
            <person name="Hubbard T."/>
        </authorList>
    </citation>
    <scope>NUCLEOTIDE SEQUENCE [LARGE SCALE GENOMIC DNA]</scope>
    <source>
        <strain evidence="6 8">C57BL/6J</strain>
    </source>
</reference>
<keyword evidence="3" id="KW-0862">Zinc</keyword>
<evidence type="ECO:0000313" key="6">
    <source>
        <dbReference type="Ensembl" id="ENSMUSP00000127196.2"/>
    </source>
</evidence>
<feature type="domain" description="RING-type" evidence="5">
    <location>
        <begin position="25"/>
        <end position="64"/>
    </location>
</feature>
<dbReference type="HOGENOM" id="CLU_2739367_0_0_1"/>
<sequence>MSGAIFAPLEGLSALDAASGHPLVCPLCHGQYERPCLLDCFHDFCTGCLRGRATDGRLSCPLCHSCLECEG</sequence>
<organism evidence="6 8">
    <name type="scientific">Mus musculus</name>
    <name type="common">Mouse</name>
    <dbReference type="NCBI Taxonomy" id="10090"/>
    <lineage>
        <taxon>Eukaryota</taxon>
        <taxon>Metazoa</taxon>
        <taxon>Chordata</taxon>
        <taxon>Craniata</taxon>
        <taxon>Vertebrata</taxon>
        <taxon>Euteleostomi</taxon>
        <taxon>Mammalia</taxon>
        <taxon>Eutheria</taxon>
        <taxon>Euarchontoglires</taxon>
        <taxon>Glires</taxon>
        <taxon>Rodentia</taxon>
        <taxon>Myomorpha</taxon>
        <taxon>Muroidea</taxon>
        <taxon>Muridae</taxon>
        <taxon>Murinae</taxon>
        <taxon>Mus</taxon>
        <taxon>Mus</taxon>
    </lineage>
</organism>
<dbReference type="SMART" id="SM00184">
    <property type="entry name" value="RING"/>
    <property type="match status" value="1"/>
</dbReference>
<dbReference type="InterPro" id="IPR013083">
    <property type="entry name" value="Znf_RING/FYVE/PHD"/>
</dbReference>
<dbReference type="ExpressionAtlas" id="E9Q4D7">
    <property type="expression patterns" value="baseline and differential"/>
</dbReference>
<evidence type="ECO:0000256" key="3">
    <source>
        <dbReference type="ARBA" id="ARBA00022833"/>
    </source>
</evidence>
<dbReference type="PROSITE" id="PS00518">
    <property type="entry name" value="ZF_RING_1"/>
    <property type="match status" value="1"/>
</dbReference>
<name>E9Q4D7_MOUSE</name>
<dbReference type="AGR" id="MGI:2684989"/>
<evidence type="ECO:0000313" key="8">
    <source>
        <dbReference type="Proteomes" id="UP000000589"/>
    </source>
</evidence>
<dbReference type="PANTHER" id="PTHR22635">
    <property type="entry name" value="RING FINGER PROTEIN 207"/>
    <property type="match status" value="1"/>
</dbReference>
<dbReference type="MGI" id="MGI:2684989">
    <property type="gene designation" value="Rnf207"/>
</dbReference>
<dbReference type="Gene3D" id="3.30.40.10">
    <property type="entry name" value="Zinc/RING finger domain, C3HC4 (zinc finger)"/>
    <property type="match status" value="1"/>
</dbReference>
<dbReference type="PROSITE" id="PS50089">
    <property type="entry name" value="ZF_RING_2"/>
    <property type="match status" value="1"/>
</dbReference>
<dbReference type="GeneTree" id="ENSGT00510000048612"/>
<reference evidence="6" key="3">
    <citation type="submission" date="2025-08" db="UniProtKB">
        <authorList>
            <consortium name="Ensembl"/>
        </authorList>
    </citation>
    <scope>IDENTIFICATION</scope>
    <source>
        <strain evidence="6">C57BL/6J</strain>
    </source>
</reference>
<dbReference type="InterPro" id="IPR018957">
    <property type="entry name" value="Znf_C3HC4_RING-type"/>
</dbReference>
<evidence type="ECO:0000256" key="1">
    <source>
        <dbReference type="ARBA" id="ARBA00022723"/>
    </source>
</evidence>
<accession>E9Q4D7</accession>
<dbReference type="Pfam" id="PF00097">
    <property type="entry name" value="zf-C3HC4"/>
    <property type="match status" value="1"/>
</dbReference>
<dbReference type="SMR" id="E9Q4D7"/>
<dbReference type="GO" id="GO:0008270">
    <property type="term" value="F:zinc ion binding"/>
    <property type="evidence" value="ECO:0007669"/>
    <property type="project" value="UniProtKB-KW"/>
</dbReference>
<reference evidence="6 8" key="1">
    <citation type="journal article" date="2009" name="PLoS Biol.">
        <title>Lineage-specific biology revealed by a finished genome assembly of the mouse.</title>
        <authorList>
            <consortium name="Mouse Genome Sequencing Consortium"/>
            <person name="Church D.M."/>
            <person name="Goodstadt L."/>
            <person name="Hillier L.W."/>
            <person name="Zody M.C."/>
            <person name="Goldstein S."/>
            <person name="She X."/>
            <person name="Bult C.J."/>
            <person name="Agarwala R."/>
            <person name="Cherry J.L."/>
            <person name="DiCuccio M."/>
            <person name="Hlavina W."/>
            <person name="Kapustin Y."/>
            <person name="Meric P."/>
            <person name="Maglott D."/>
            <person name="Birtle Z."/>
            <person name="Marques A.C."/>
            <person name="Graves T."/>
            <person name="Zhou S."/>
            <person name="Teague B."/>
            <person name="Potamousis K."/>
            <person name="Churas C."/>
            <person name="Place M."/>
            <person name="Herschleb J."/>
            <person name="Runnheim R."/>
            <person name="Forrest D."/>
            <person name="Amos-Landgraf J."/>
            <person name="Schwartz D.C."/>
            <person name="Cheng Z."/>
            <person name="Lindblad-Toh K."/>
            <person name="Eichler E.E."/>
            <person name="Ponting C.P."/>
        </authorList>
    </citation>
    <scope>NUCLEOTIDE SEQUENCE [LARGE SCALE GENOMIC DNA]</scope>
    <source>
        <strain evidence="6 8">C57BL/6J</strain>
    </source>
</reference>
<evidence type="ECO:0000313" key="7">
    <source>
        <dbReference type="MGI" id="MGI:2684989"/>
    </source>
</evidence>
<evidence type="ECO:0000256" key="2">
    <source>
        <dbReference type="ARBA" id="ARBA00022771"/>
    </source>
</evidence>
<dbReference type="Ensembl" id="ENSMUST00000130008.8">
    <property type="protein sequence ID" value="ENSMUSP00000127196.2"/>
    <property type="gene ID" value="ENSMUSG00000058498.13"/>
</dbReference>
<dbReference type="Bgee" id="ENSMUSG00000058498">
    <property type="expression patterns" value="Expressed in retinal neural layer and 118 other cell types or tissues"/>
</dbReference>
<dbReference type="InterPro" id="IPR017907">
    <property type="entry name" value="Znf_RING_CS"/>
</dbReference>
<keyword evidence="1" id="KW-0479">Metal-binding</keyword>
<dbReference type="VEuPathDB" id="HostDB:ENSMUSG00000058498"/>
<dbReference type="InterPro" id="IPR039320">
    <property type="entry name" value="RNF207"/>
</dbReference>
<gene>
    <name evidence="6 7" type="primary">Rnf207</name>
</gene>